<organism evidence="1 2">
    <name type="scientific">Tanacetum coccineum</name>
    <dbReference type="NCBI Taxonomy" id="301880"/>
    <lineage>
        <taxon>Eukaryota</taxon>
        <taxon>Viridiplantae</taxon>
        <taxon>Streptophyta</taxon>
        <taxon>Embryophyta</taxon>
        <taxon>Tracheophyta</taxon>
        <taxon>Spermatophyta</taxon>
        <taxon>Magnoliopsida</taxon>
        <taxon>eudicotyledons</taxon>
        <taxon>Gunneridae</taxon>
        <taxon>Pentapetalae</taxon>
        <taxon>asterids</taxon>
        <taxon>campanulids</taxon>
        <taxon>Asterales</taxon>
        <taxon>Asteraceae</taxon>
        <taxon>Asteroideae</taxon>
        <taxon>Anthemideae</taxon>
        <taxon>Anthemidinae</taxon>
        <taxon>Tanacetum</taxon>
    </lineage>
</organism>
<comment type="caution">
    <text evidence="1">The sequence shown here is derived from an EMBL/GenBank/DDBJ whole genome shotgun (WGS) entry which is preliminary data.</text>
</comment>
<gene>
    <name evidence="1" type="ORF">Tco_0749818</name>
</gene>
<evidence type="ECO:0000313" key="1">
    <source>
        <dbReference type="EMBL" id="GJS83277.1"/>
    </source>
</evidence>
<protein>
    <submittedName>
        <fullName evidence="1">Uncharacterized protein</fullName>
    </submittedName>
</protein>
<proteinExistence type="predicted"/>
<reference evidence="1" key="1">
    <citation type="journal article" date="2022" name="Int. J. Mol. Sci.">
        <title>Draft Genome of Tanacetum Coccineum: Genomic Comparison of Closely Related Tanacetum-Family Plants.</title>
        <authorList>
            <person name="Yamashiro T."/>
            <person name="Shiraishi A."/>
            <person name="Nakayama K."/>
            <person name="Satake H."/>
        </authorList>
    </citation>
    <scope>NUCLEOTIDE SEQUENCE</scope>
</reference>
<keyword evidence="2" id="KW-1185">Reference proteome</keyword>
<dbReference type="EMBL" id="BQNB010010889">
    <property type="protein sequence ID" value="GJS83277.1"/>
    <property type="molecule type" value="Genomic_DNA"/>
</dbReference>
<name>A0ABQ4Z2L6_9ASTR</name>
<evidence type="ECO:0000313" key="2">
    <source>
        <dbReference type="Proteomes" id="UP001151760"/>
    </source>
</evidence>
<sequence>MEECHKLLTDQVDDAILRYNVNKPLPLGGAPGHVTIQSDFFFNKDLEYLRYDRKMGGPALLPNHFQSRLRKQFEYLESLAGSLALSIGLRSNFAKIGGVCWLSIGPLNIVSSYPGTSVRTRMNMSYLDLVGTVHDSTVLKASHGNQSCHLST</sequence>
<dbReference type="Proteomes" id="UP001151760">
    <property type="component" value="Unassembled WGS sequence"/>
</dbReference>
<reference evidence="1" key="2">
    <citation type="submission" date="2022-01" db="EMBL/GenBank/DDBJ databases">
        <authorList>
            <person name="Yamashiro T."/>
            <person name="Shiraishi A."/>
            <person name="Satake H."/>
            <person name="Nakayama K."/>
        </authorList>
    </citation>
    <scope>NUCLEOTIDE SEQUENCE</scope>
</reference>
<accession>A0ABQ4Z2L6</accession>